<evidence type="ECO:0000256" key="1">
    <source>
        <dbReference type="SAM" id="MobiDB-lite"/>
    </source>
</evidence>
<accession>A0ABU7SGN3</accession>
<sequence>MGDRERHGEVGQLRPGLFGDREEPLDGVEATFGAVVRAAESVAVAVGPSTPAEASGEHAPGERAPDEGAIPC</sequence>
<name>A0ABU7SGN3_9ACTN</name>
<feature type="compositionally biased region" description="Basic and acidic residues" evidence="1">
    <location>
        <begin position="55"/>
        <end position="66"/>
    </location>
</feature>
<reference evidence="2 3" key="1">
    <citation type="submission" date="2024-01" db="EMBL/GenBank/DDBJ databases">
        <title>Genome insights into Plantactinospora veratri sp. nov.</title>
        <authorList>
            <person name="Wang L."/>
        </authorList>
    </citation>
    <scope>NUCLEOTIDE SEQUENCE [LARGE SCALE GENOMIC DNA]</scope>
    <source>
        <strain evidence="2 3">NEAU-FHS4</strain>
    </source>
</reference>
<dbReference type="Proteomes" id="UP001339911">
    <property type="component" value="Unassembled WGS sequence"/>
</dbReference>
<comment type="caution">
    <text evidence="2">The sequence shown here is derived from an EMBL/GenBank/DDBJ whole genome shotgun (WGS) entry which is preliminary data.</text>
</comment>
<gene>
    <name evidence="2" type="ORF">V1634_19675</name>
</gene>
<feature type="region of interest" description="Disordered" evidence="1">
    <location>
        <begin position="47"/>
        <end position="72"/>
    </location>
</feature>
<dbReference type="EMBL" id="JAZGQL010000014">
    <property type="protein sequence ID" value="MEE6309060.1"/>
    <property type="molecule type" value="Genomic_DNA"/>
</dbReference>
<proteinExistence type="predicted"/>
<keyword evidence="3" id="KW-1185">Reference proteome</keyword>
<feature type="region of interest" description="Disordered" evidence="1">
    <location>
        <begin position="1"/>
        <end position="24"/>
    </location>
</feature>
<evidence type="ECO:0000313" key="2">
    <source>
        <dbReference type="EMBL" id="MEE6309060.1"/>
    </source>
</evidence>
<organism evidence="2 3">
    <name type="scientific">Plantactinospora veratri</name>
    <dbReference type="NCBI Taxonomy" id="1436122"/>
    <lineage>
        <taxon>Bacteria</taxon>
        <taxon>Bacillati</taxon>
        <taxon>Actinomycetota</taxon>
        <taxon>Actinomycetes</taxon>
        <taxon>Micromonosporales</taxon>
        <taxon>Micromonosporaceae</taxon>
        <taxon>Plantactinospora</taxon>
    </lineage>
</organism>
<evidence type="ECO:0000313" key="3">
    <source>
        <dbReference type="Proteomes" id="UP001339911"/>
    </source>
</evidence>
<protein>
    <submittedName>
        <fullName evidence="2">Uncharacterized protein</fullName>
    </submittedName>
</protein>